<keyword evidence="1" id="KW-0732">Signal</keyword>
<sequence length="674" mass="71792">MAVMVSADIGNQVRVESITSSYPQNTAEGGTTRVGNIALGANVSDATTKTLAQIAFNQGQFYKAVSKVDFNKLATSQKSNGDETFTYTKTVNGQSHTLTMRKSDMLESVVLEEVKSQSQIDAVAKKYKIDRETTYITVDGKKYFVRLNIPMHFGVGNQNSIIIDTVLFVVGTEALGAAVAGVISSLGIGAFAAALASINTAVFKVLWSAVSGALQMVYVFTQAFIGGLVAEGGGVAAAWAAGVAAVGEAAEGAFVAITASALAYTLVGVLVVATIYLILTYALHYTYQNVYLYNLTKYELDFDFGYIYEGSDHNVLTKTLAPLKSKTGPNNINLGEWYSATAFRFQSDSKFHGLGYAMTFSLKDPKTGAIVQQMACMFDIPFAGNNSLMTSATLPSNIKTFYSSNEGKVKKTQHSSQNNNFEIITTYDYLSGKHPDPETGDSEYLYNSLIIIREKSKVFSINPSAKLSGSGHLSVPSNAAYEFGTGDFTLQAWIKPTRAGTIFGKKSTAGGSGANAGLLLVLQPDGKFKLATDNGFGYSQVVTDASNVFDGDWHHVSAVRSGSSMTVFVDGQQISATLSGSLASPLNVSNDLPLLIGSVQQNQEPYIHYEGSISHARVWNIALDAAKLRQTINSEVSSSSAGLVGDWTLHTDGSDRSATHNNASVSGSVSFGAH</sequence>
<proteinExistence type="predicted"/>
<dbReference type="EMBL" id="BSNK01000002">
    <property type="protein sequence ID" value="GLQ24481.1"/>
    <property type="molecule type" value="Genomic_DNA"/>
</dbReference>
<evidence type="ECO:0000313" key="7">
    <source>
        <dbReference type="Proteomes" id="UP001161391"/>
    </source>
</evidence>
<evidence type="ECO:0000256" key="1">
    <source>
        <dbReference type="ARBA" id="ARBA00022729"/>
    </source>
</evidence>
<comment type="caution">
    <text evidence="6">The sequence shown here is derived from an EMBL/GenBank/DDBJ whole genome shotgun (WGS) entry which is preliminary data.</text>
</comment>
<keyword evidence="2" id="KW-1015">Disulfide bond</keyword>
<dbReference type="RefSeq" id="WP_284390927.1">
    <property type="nucleotide sequence ID" value="NZ_BSNK01000002.1"/>
</dbReference>
<dbReference type="SMART" id="SM00560">
    <property type="entry name" value="LamGL"/>
    <property type="match status" value="1"/>
</dbReference>
<dbReference type="SMART" id="SM00282">
    <property type="entry name" value="LamG"/>
    <property type="match status" value="1"/>
</dbReference>
<protein>
    <recommendedName>
        <fullName evidence="5">Laminin G domain-containing protein</fullName>
    </recommendedName>
</protein>
<dbReference type="Pfam" id="PF13385">
    <property type="entry name" value="Laminin_G_3"/>
    <property type="match status" value="1"/>
</dbReference>
<feature type="domain" description="Laminin G" evidence="5">
    <location>
        <begin position="462"/>
        <end position="640"/>
    </location>
</feature>
<dbReference type="Proteomes" id="UP001161391">
    <property type="component" value="Unassembled WGS sequence"/>
</dbReference>
<organism evidence="6 7">
    <name type="scientific">Algimonas ampicilliniresistens</name>
    <dbReference type="NCBI Taxonomy" id="1298735"/>
    <lineage>
        <taxon>Bacteria</taxon>
        <taxon>Pseudomonadati</taxon>
        <taxon>Pseudomonadota</taxon>
        <taxon>Alphaproteobacteria</taxon>
        <taxon>Maricaulales</taxon>
        <taxon>Robiginitomaculaceae</taxon>
        <taxon>Algimonas</taxon>
    </lineage>
</organism>
<dbReference type="SUPFAM" id="SSF49899">
    <property type="entry name" value="Concanavalin A-like lectins/glucanases"/>
    <property type="match status" value="1"/>
</dbReference>
<reference evidence="6" key="2">
    <citation type="submission" date="2023-01" db="EMBL/GenBank/DDBJ databases">
        <title>Draft genome sequence of Algimonas ampicilliniresistens strain NBRC 108219.</title>
        <authorList>
            <person name="Sun Q."/>
            <person name="Mori K."/>
        </authorList>
    </citation>
    <scope>NUCLEOTIDE SEQUENCE</scope>
    <source>
        <strain evidence="6">NBRC 108219</strain>
    </source>
</reference>
<feature type="compositionally biased region" description="Polar residues" evidence="3">
    <location>
        <begin position="659"/>
        <end position="674"/>
    </location>
</feature>
<dbReference type="InterPro" id="IPR013320">
    <property type="entry name" value="ConA-like_dom_sf"/>
</dbReference>
<name>A0ABQ5VAC4_9PROT</name>
<keyword evidence="4" id="KW-0472">Membrane</keyword>
<dbReference type="Gene3D" id="2.60.120.200">
    <property type="match status" value="1"/>
</dbReference>
<feature type="region of interest" description="Disordered" evidence="3">
    <location>
        <begin position="652"/>
        <end position="674"/>
    </location>
</feature>
<evidence type="ECO:0000259" key="5">
    <source>
        <dbReference type="PROSITE" id="PS50025"/>
    </source>
</evidence>
<keyword evidence="7" id="KW-1185">Reference proteome</keyword>
<feature type="transmembrane region" description="Helical" evidence="4">
    <location>
        <begin position="253"/>
        <end position="279"/>
    </location>
</feature>
<evidence type="ECO:0000313" key="6">
    <source>
        <dbReference type="EMBL" id="GLQ24481.1"/>
    </source>
</evidence>
<evidence type="ECO:0000256" key="3">
    <source>
        <dbReference type="SAM" id="MobiDB-lite"/>
    </source>
</evidence>
<accession>A0ABQ5VAC4</accession>
<evidence type="ECO:0000256" key="2">
    <source>
        <dbReference type="ARBA" id="ARBA00023157"/>
    </source>
</evidence>
<dbReference type="InterPro" id="IPR001791">
    <property type="entry name" value="Laminin_G"/>
</dbReference>
<gene>
    <name evidence="6" type="ORF">GCM10007853_23550</name>
</gene>
<dbReference type="PROSITE" id="PS50025">
    <property type="entry name" value="LAM_G_DOMAIN"/>
    <property type="match status" value="1"/>
</dbReference>
<dbReference type="InterPro" id="IPR006558">
    <property type="entry name" value="LamG-like"/>
</dbReference>
<keyword evidence="4" id="KW-1133">Transmembrane helix</keyword>
<evidence type="ECO:0000256" key="4">
    <source>
        <dbReference type="SAM" id="Phobius"/>
    </source>
</evidence>
<keyword evidence="4" id="KW-0812">Transmembrane</keyword>
<reference evidence="6" key="1">
    <citation type="journal article" date="2014" name="Int. J. Syst. Evol. Microbiol.">
        <title>Complete genome of a new Firmicutes species belonging to the dominant human colonic microbiota ('Ruminococcus bicirculans') reveals two chromosomes and a selective capacity to utilize plant glucans.</title>
        <authorList>
            <consortium name="NISC Comparative Sequencing Program"/>
            <person name="Wegmann U."/>
            <person name="Louis P."/>
            <person name="Goesmann A."/>
            <person name="Henrissat B."/>
            <person name="Duncan S.H."/>
            <person name="Flint H.J."/>
        </authorList>
    </citation>
    <scope>NUCLEOTIDE SEQUENCE</scope>
    <source>
        <strain evidence="6">NBRC 108219</strain>
    </source>
</reference>